<dbReference type="AlphaFoldDB" id="N0BK20"/>
<name>N0BK20_9EURY</name>
<dbReference type="KEGG" id="ast:Asulf_00448"/>
<evidence type="ECO:0000313" key="1">
    <source>
        <dbReference type="EMBL" id="AGK60475.1"/>
    </source>
</evidence>
<reference evidence="1 2" key="1">
    <citation type="journal article" date="2013" name="Genome Announc.">
        <title>Complete Genome Sequence of the Thermophilic and Facultatively Chemolithoautotrophic Sulfate Reducer Archaeoglobus sulfaticallidus Strain PM70-1T.</title>
        <authorList>
            <person name="Stokke R."/>
            <person name="Hocking W.P."/>
            <person name="Steinsbu B.O."/>
            <person name="Steen I.H."/>
        </authorList>
    </citation>
    <scope>NUCLEOTIDE SEQUENCE [LARGE SCALE GENOMIC DNA]</scope>
    <source>
        <strain evidence="1">PM70-1</strain>
    </source>
</reference>
<dbReference type="RefSeq" id="WP_015590074.1">
    <property type="nucleotide sequence ID" value="NC_021169.1"/>
</dbReference>
<dbReference type="STRING" id="387631.Asulf_00448"/>
<keyword evidence="2" id="KW-1185">Reference proteome</keyword>
<dbReference type="eggNOG" id="arCOG10355">
    <property type="taxonomic scope" value="Archaea"/>
</dbReference>
<proteinExistence type="predicted"/>
<gene>
    <name evidence="1" type="ORF">Asulf_00448</name>
</gene>
<organism evidence="1 2">
    <name type="scientific">Archaeoglobus sulfaticallidus PM70-1</name>
    <dbReference type="NCBI Taxonomy" id="387631"/>
    <lineage>
        <taxon>Archaea</taxon>
        <taxon>Methanobacteriati</taxon>
        <taxon>Methanobacteriota</taxon>
        <taxon>Archaeoglobi</taxon>
        <taxon>Archaeoglobales</taxon>
        <taxon>Archaeoglobaceae</taxon>
        <taxon>Archaeoglobus</taxon>
    </lineage>
</organism>
<dbReference type="GeneID" id="15392094"/>
<dbReference type="Proteomes" id="UP000013307">
    <property type="component" value="Chromosome"/>
</dbReference>
<accession>N0BK20</accession>
<protein>
    <submittedName>
        <fullName evidence="1">Uncharacterized protein</fullName>
    </submittedName>
</protein>
<dbReference type="EMBL" id="CP005290">
    <property type="protein sequence ID" value="AGK60475.1"/>
    <property type="molecule type" value="Genomic_DNA"/>
</dbReference>
<sequence>MKVKIGSFSKHDGNEIAEELKKMGLNVEVKRYIEVTYEELTFLEGNLSKLKEMNLPEVSKWEEYINAAKEIIEQGIEEGMMIKEFKDKFMERFLPEGGKDISEIIKLKIEAGESVDEEEIKKALDFSIKKALLSYPIEKILELVEVQNDEDKIEKRIPDDPYLSIPVMDFEGDLPEGVEVSSRIEAMVDEMVDIYTNVADILNLDERVEELDMDTATSLMAMYSLLVRVLEEAKEKKSIEKFISENMEMEVEDMHILVTKEAFAEILRDLEKAKLLKIKKGKVILR</sequence>
<dbReference type="HOGENOM" id="CLU_971821_0_0_2"/>
<evidence type="ECO:0000313" key="2">
    <source>
        <dbReference type="Proteomes" id="UP000013307"/>
    </source>
</evidence>